<evidence type="ECO:0000256" key="10">
    <source>
        <dbReference type="ARBA" id="ARBA00024874"/>
    </source>
</evidence>
<evidence type="ECO:0000256" key="8">
    <source>
        <dbReference type="ARBA" id="ARBA00023159"/>
    </source>
</evidence>
<keyword evidence="7 12" id="KW-0238">DNA-binding</keyword>
<reference evidence="12 13" key="1">
    <citation type="submission" date="2023-10" db="EMBL/GenBank/DDBJ databases">
        <title>Novel methanotroph of the genus Methylocapsa from a subarctic wetland.</title>
        <authorList>
            <person name="Belova S.E."/>
            <person name="Oshkin I.Y."/>
            <person name="Miroshnikov K."/>
            <person name="Dedysh S.N."/>
        </authorList>
    </citation>
    <scope>NUCLEOTIDE SEQUENCE [LARGE SCALE GENOMIC DNA]</scope>
    <source>
        <strain evidence="12 13">RX1</strain>
        <plasmid evidence="12 13">pRX1</plasmid>
    </source>
</reference>
<keyword evidence="9" id="KW-0804">Transcription</keyword>
<dbReference type="Proteomes" id="UP001626536">
    <property type="component" value="Plasmid pRX1"/>
</dbReference>
<evidence type="ECO:0000256" key="3">
    <source>
        <dbReference type="ARBA" id="ARBA00022491"/>
    </source>
</evidence>
<evidence type="ECO:0000256" key="1">
    <source>
        <dbReference type="ARBA" id="ARBA00017146"/>
    </source>
</evidence>
<keyword evidence="2" id="KW-0475">Mercuric resistance</keyword>
<dbReference type="Gene3D" id="1.10.1660.10">
    <property type="match status" value="1"/>
</dbReference>
<dbReference type="InterPro" id="IPR047057">
    <property type="entry name" value="MerR_fam"/>
</dbReference>
<dbReference type="InterPro" id="IPR000551">
    <property type="entry name" value="MerR-type_HTH_dom"/>
</dbReference>
<keyword evidence="5" id="KW-0476">Mercury</keyword>
<dbReference type="InterPro" id="IPR011794">
    <property type="entry name" value="MerR"/>
</dbReference>
<evidence type="ECO:0000256" key="9">
    <source>
        <dbReference type="ARBA" id="ARBA00023163"/>
    </source>
</evidence>
<geneLocation type="plasmid" evidence="12 13">
    <name>pRX1</name>
</geneLocation>
<dbReference type="SMART" id="SM00422">
    <property type="entry name" value="HTH_MERR"/>
    <property type="match status" value="1"/>
</dbReference>
<protein>
    <recommendedName>
        <fullName evidence="1">Mercuric resistance operon regulatory protein</fullName>
    </recommendedName>
</protein>
<evidence type="ECO:0000256" key="5">
    <source>
        <dbReference type="ARBA" id="ARBA00022914"/>
    </source>
</evidence>
<evidence type="ECO:0000256" key="4">
    <source>
        <dbReference type="ARBA" id="ARBA00022723"/>
    </source>
</evidence>
<keyword evidence="12" id="KW-0614">Plasmid</keyword>
<evidence type="ECO:0000313" key="13">
    <source>
        <dbReference type="Proteomes" id="UP001626536"/>
    </source>
</evidence>
<keyword evidence="4" id="KW-0479">Metal-binding</keyword>
<dbReference type="Pfam" id="PF13411">
    <property type="entry name" value="MerR_1"/>
    <property type="match status" value="1"/>
</dbReference>
<evidence type="ECO:0000256" key="6">
    <source>
        <dbReference type="ARBA" id="ARBA00023015"/>
    </source>
</evidence>
<proteinExistence type="predicted"/>
<dbReference type="GO" id="GO:0003677">
    <property type="term" value="F:DNA binding"/>
    <property type="evidence" value="ECO:0007669"/>
    <property type="project" value="UniProtKB-KW"/>
</dbReference>
<dbReference type="InterPro" id="IPR009061">
    <property type="entry name" value="DNA-bd_dom_put_sf"/>
</dbReference>
<keyword evidence="13" id="KW-1185">Reference proteome</keyword>
<dbReference type="PANTHER" id="PTHR30204">
    <property type="entry name" value="REDOX-CYCLING DRUG-SENSING TRANSCRIPTIONAL ACTIVATOR SOXR"/>
    <property type="match status" value="1"/>
</dbReference>
<comment type="function">
    <text evidence="10">Mediates the mercuric-dependent induction of mercury resistance operon. In the absence of mercury MerR represses transcription by binding tightly to the mer operator region; when mercury is present the dimeric complex binds a single ion and becomes a potent transcriptional activator, while remaining bound to the mer site.</text>
</comment>
<dbReference type="PROSITE" id="PS00552">
    <property type="entry name" value="HTH_MERR_1"/>
    <property type="match status" value="1"/>
</dbReference>
<keyword evidence="6" id="KW-0805">Transcription regulation</keyword>
<evidence type="ECO:0000256" key="7">
    <source>
        <dbReference type="ARBA" id="ARBA00023125"/>
    </source>
</evidence>
<accession>A0ABZ0HYB8</accession>
<dbReference type="RefSeq" id="WP_318655155.1">
    <property type="nucleotide sequence ID" value="NZ_CP136863.1"/>
</dbReference>
<keyword evidence="3" id="KW-0678">Repressor</keyword>
<sequence>MQRELTIGRLATLAGVNVETIRYYQRRGLLDEPRKPHRGHRHYPADMAKRVGFIKRAQALGFTLEEIASLLRLEGADCCADTRELAAHKVTLIERRLLDLAAMRDALTALVHQCDTGRTEGPCPIISVLAQND</sequence>
<organism evidence="12 13">
    <name type="scientific">Methylocapsa polymorpha</name>
    <dbReference type="NCBI Taxonomy" id="3080828"/>
    <lineage>
        <taxon>Bacteria</taxon>
        <taxon>Pseudomonadati</taxon>
        <taxon>Pseudomonadota</taxon>
        <taxon>Alphaproteobacteria</taxon>
        <taxon>Hyphomicrobiales</taxon>
        <taxon>Beijerinckiaceae</taxon>
        <taxon>Methylocapsa</taxon>
    </lineage>
</organism>
<evidence type="ECO:0000313" key="12">
    <source>
        <dbReference type="EMBL" id="WOJ91728.1"/>
    </source>
</evidence>
<dbReference type="SUPFAM" id="SSF46955">
    <property type="entry name" value="Putative DNA-binding domain"/>
    <property type="match status" value="1"/>
</dbReference>
<dbReference type="PANTHER" id="PTHR30204:SF69">
    <property type="entry name" value="MERR-FAMILY TRANSCRIPTIONAL REGULATOR"/>
    <property type="match status" value="1"/>
</dbReference>
<name>A0ABZ0HYB8_9HYPH</name>
<dbReference type="CDD" id="cd04783">
    <property type="entry name" value="HTH_MerR1"/>
    <property type="match status" value="1"/>
</dbReference>
<dbReference type="PROSITE" id="PS50937">
    <property type="entry name" value="HTH_MERR_2"/>
    <property type="match status" value="1"/>
</dbReference>
<gene>
    <name evidence="12" type="ORF">RZS28_18545</name>
</gene>
<dbReference type="PRINTS" id="PR00040">
    <property type="entry name" value="HTHMERR"/>
</dbReference>
<feature type="domain" description="HTH merR-type" evidence="11">
    <location>
        <begin position="4"/>
        <end position="73"/>
    </location>
</feature>
<evidence type="ECO:0000259" key="11">
    <source>
        <dbReference type="PROSITE" id="PS50937"/>
    </source>
</evidence>
<keyword evidence="8" id="KW-0010">Activator</keyword>
<dbReference type="EMBL" id="CP136863">
    <property type="protein sequence ID" value="WOJ91728.1"/>
    <property type="molecule type" value="Genomic_DNA"/>
</dbReference>
<evidence type="ECO:0000256" key="2">
    <source>
        <dbReference type="ARBA" id="ARBA00022466"/>
    </source>
</evidence>